<dbReference type="FunFam" id="1.10.418.10:FF:000009">
    <property type="entry name" value="smoothelin isoform X2"/>
    <property type="match status" value="1"/>
</dbReference>
<feature type="non-terminal residue" evidence="7">
    <location>
        <position position="1"/>
    </location>
</feature>
<dbReference type="SUPFAM" id="SSF47576">
    <property type="entry name" value="Calponin-homology domain, CH-domain"/>
    <property type="match status" value="1"/>
</dbReference>
<organism evidence="7 8">
    <name type="scientific">Certhia familiaris</name>
    <name type="common">Eurasian treecreeper</name>
    <dbReference type="NCBI Taxonomy" id="73333"/>
    <lineage>
        <taxon>Eukaryota</taxon>
        <taxon>Metazoa</taxon>
        <taxon>Chordata</taxon>
        <taxon>Craniata</taxon>
        <taxon>Vertebrata</taxon>
        <taxon>Euteleostomi</taxon>
        <taxon>Archelosauria</taxon>
        <taxon>Archosauria</taxon>
        <taxon>Dinosauria</taxon>
        <taxon>Saurischia</taxon>
        <taxon>Theropoda</taxon>
        <taxon>Coelurosauria</taxon>
        <taxon>Aves</taxon>
        <taxon>Neognathae</taxon>
        <taxon>Neoaves</taxon>
        <taxon>Telluraves</taxon>
        <taxon>Australaves</taxon>
        <taxon>Passeriformes</taxon>
        <taxon>Certhiidae</taxon>
        <taxon>Certhiinae</taxon>
        <taxon>Certhia</taxon>
    </lineage>
</organism>
<evidence type="ECO:0000256" key="1">
    <source>
        <dbReference type="ARBA" id="ARBA00022553"/>
    </source>
</evidence>
<dbReference type="PANTHER" id="PTHR23167:SF37">
    <property type="entry name" value="SMOOTHELIN-LIKE PROTEIN 2"/>
    <property type="match status" value="1"/>
</dbReference>
<dbReference type="Proteomes" id="UP000611277">
    <property type="component" value="Unassembled WGS sequence"/>
</dbReference>
<feature type="region of interest" description="Disordered" evidence="5">
    <location>
        <begin position="102"/>
        <end position="124"/>
    </location>
</feature>
<feature type="domain" description="Calponin-homology (CH)" evidence="6">
    <location>
        <begin position="359"/>
        <end position="466"/>
    </location>
</feature>
<sequence length="469" mass="51922">MAGEIEDLNSREAQTVCDGLGRYEDTLRGAVREIHADIRLFKQGVGRQVEEVLRLAGPLAHAVSELQQENRRLRVQLERLSRQVEALGRSAGLPHEWVNEAAESPRAVGPGSPGQDSADGTFSCHAKLAGTGRSQSVDLDDRQKPEFRRVFSSSIIENGHRSSSSDQAKVTCELTCFQKSESSSPEAHAPAVTLQMPHLPVTAVTRTSEKFSGENICPTGTTNTSSCLLGQSKSTNTMGHIREVSALIHLFWFYIENATSVTRSVSTVNHGLRSGAKTGESAINSYCDVTPSSHSPPPAVHHQVERRRELVRSQTLPRTTGPQARKALFEKLERDDGKGKGESRAKLKRSLSFGVASASSIKQILLDWCRSKTIGYKHIDLQNFSSSWNDGMAFCALVHSFFPEAFDYNKLDPANRKQNFELAFTTAEKMAHCDRLIEVEDMMVMGHKPDPMCVFTYVQSLYSHLRCFE</sequence>
<protein>
    <submittedName>
        <fullName evidence="7">SMTL2 protein</fullName>
    </submittedName>
</protein>
<comment type="similarity">
    <text evidence="3">Belongs to the smoothelin family.</text>
</comment>
<feature type="coiled-coil region" evidence="4">
    <location>
        <begin position="63"/>
        <end position="90"/>
    </location>
</feature>
<accession>A0A851SPZ5</accession>
<keyword evidence="2 4" id="KW-0175">Coiled coil</keyword>
<evidence type="ECO:0000313" key="7">
    <source>
        <dbReference type="EMBL" id="NXD05344.1"/>
    </source>
</evidence>
<gene>
    <name evidence="7" type="primary">Smtnl2</name>
    <name evidence="7" type="ORF">CERFAM_R12134</name>
</gene>
<dbReference type="InterPro" id="IPR050540">
    <property type="entry name" value="F-actin_Monoox_Mical"/>
</dbReference>
<dbReference type="AlphaFoldDB" id="A0A851SPZ5"/>
<evidence type="ECO:0000256" key="4">
    <source>
        <dbReference type="SAM" id="Coils"/>
    </source>
</evidence>
<evidence type="ECO:0000259" key="6">
    <source>
        <dbReference type="PROSITE" id="PS50021"/>
    </source>
</evidence>
<keyword evidence="1" id="KW-0597">Phosphoprotein</keyword>
<dbReference type="PANTHER" id="PTHR23167">
    <property type="entry name" value="CALPONIN HOMOLOGY DOMAIN-CONTAINING PROTEIN DDB_G0272472-RELATED"/>
    <property type="match status" value="1"/>
</dbReference>
<dbReference type="PROSITE" id="PS50021">
    <property type="entry name" value="CH"/>
    <property type="match status" value="1"/>
</dbReference>
<evidence type="ECO:0000256" key="2">
    <source>
        <dbReference type="ARBA" id="ARBA00023054"/>
    </source>
</evidence>
<dbReference type="EMBL" id="WBNC01030059">
    <property type="protein sequence ID" value="NXD05344.1"/>
    <property type="molecule type" value="Genomic_DNA"/>
</dbReference>
<dbReference type="Gene3D" id="1.10.418.10">
    <property type="entry name" value="Calponin-like domain"/>
    <property type="match status" value="1"/>
</dbReference>
<evidence type="ECO:0000256" key="5">
    <source>
        <dbReference type="SAM" id="MobiDB-lite"/>
    </source>
</evidence>
<dbReference type="InterPro" id="IPR036872">
    <property type="entry name" value="CH_dom_sf"/>
</dbReference>
<evidence type="ECO:0000256" key="3">
    <source>
        <dbReference type="ARBA" id="ARBA00061655"/>
    </source>
</evidence>
<dbReference type="Pfam" id="PF00307">
    <property type="entry name" value="CH"/>
    <property type="match status" value="1"/>
</dbReference>
<feature type="region of interest" description="Disordered" evidence="5">
    <location>
        <begin position="283"/>
        <end position="302"/>
    </location>
</feature>
<proteinExistence type="inferred from homology"/>
<name>A0A851SPZ5_CERFA</name>
<dbReference type="CDD" id="cd21261">
    <property type="entry name" value="CH_SMTNL2"/>
    <property type="match status" value="1"/>
</dbReference>
<keyword evidence="8" id="KW-1185">Reference proteome</keyword>
<comment type="caution">
    <text evidence="7">The sequence shown here is derived from an EMBL/GenBank/DDBJ whole genome shotgun (WGS) entry which is preliminary data.</text>
</comment>
<dbReference type="InterPro" id="IPR001715">
    <property type="entry name" value="CH_dom"/>
</dbReference>
<reference evidence="7" key="1">
    <citation type="submission" date="2019-09" db="EMBL/GenBank/DDBJ databases">
        <title>Bird 10,000 Genomes (B10K) Project - Family phase.</title>
        <authorList>
            <person name="Zhang G."/>
        </authorList>
    </citation>
    <scope>NUCLEOTIDE SEQUENCE</scope>
    <source>
        <strain evidence="7">OUT-0039</strain>
        <tissue evidence="7">Muscle</tissue>
    </source>
</reference>
<dbReference type="SMART" id="SM00033">
    <property type="entry name" value="CH"/>
    <property type="match status" value="1"/>
</dbReference>
<evidence type="ECO:0000313" key="8">
    <source>
        <dbReference type="Proteomes" id="UP000611277"/>
    </source>
</evidence>
<feature type="non-terminal residue" evidence="7">
    <location>
        <position position="469"/>
    </location>
</feature>